<name>A0A1N6ZBV0_9EURY</name>
<organism evidence="1 2">
    <name type="scientific">Haladaptatus litoreus</name>
    <dbReference type="NCBI Taxonomy" id="553468"/>
    <lineage>
        <taxon>Archaea</taxon>
        <taxon>Methanobacteriati</taxon>
        <taxon>Methanobacteriota</taxon>
        <taxon>Stenosarchaea group</taxon>
        <taxon>Halobacteria</taxon>
        <taxon>Halobacteriales</taxon>
        <taxon>Haladaptataceae</taxon>
        <taxon>Haladaptatus</taxon>
    </lineage>
</organism>
<dbReference type="RefSeq" id="WP_076429886.1">
    <property type="nucleotide sequence ID" value="NZ_FTNO01000001.1"/>
</dbReference>
<evidence type="ECO:0000313" key="1">
    <source>
        <dbReference type="EMBL" id="SIR24294.1"/>
    </source>
</evidence>
<accession>A0A1N6ZBV0</accession>
<sequence length="150" mass="16204">MTISTPNFVRRLHERGADSVLVRGRCAPPGTIEDTATLDPGTVATLYGDHLCLPLHVTVPTVNGKKKRRFSANPFADAIDGIDQLLTEYAPDSVWFRRHAQLVSALTPLAVGMLESRLARTATAIGATFVTWTESSTPANDGLYDSVVEP</sequence>
<dbReference type="OrthoDB" id="372771at2157"/>
<protein>
    <submittedName>
        <fullName evidence="1">Uncharacterized protein</fullName>
    </submittedName>
</protein>
<dbReference type="EMBL" id="FTNO01000001">
    <property type="protein sequence ID" value="SIR24294.1"/>
    <property type="molecule type" value="Genomic_DNA"/>
</dbReference>
<gene>
    <name evidence="1" type="ORF">SAMN05421858_1964</name>
</gene>
<keyword evidence="2" id="KW-1185">Reference proteome</keyword>
<reference evidence="2" key="1">
    <citation type="submission" date="2017-01" db="EMBL/GenBank/DDBJ databases">
        <authorList>
            <person name="Varghese N."/>
            <person name="Submissions S."/>
        </authorList>
    </citation>
    <scope>NUCLEOTIDE SEQUENCE [LARGE SCALE GENOMIC DNA]</scope>
    <source>
        <strain evidence="2">CGMCC 1.7737</strain>
    </source>
</reference>
<dbReference type="Proteomes" id="UP000186914">
    <property type="component" value="Unassembled WGS sequence"/>
</dbReference>
<dbReference type="AlphaFoldDB" id="A0A1N6ZBV0"/>
<proteinExistence type="predicted"/>
<evidence type="ECO:0000313" key="2">
    <source>
        <dbReference type="Proteomes" id="UP000186914"/>
    </source>
</evidence>